<dbReference type="AlphaFoldDB" id="A0A0F9D5F7"/>
<protein>
    <recommendedName>
        <fullName evidence="2">Phage portal protein</fullName>
    </recommendedName>
</protein>
<evidence type="ECO:0008006" key="2">
    <source>
        <dbReference type="Google" id="ProtNLM"/>
    </source>
</evidence>
<dbReference type="Gene3D" id="3.40.140.120">
    <property type="match status" value="1"/>
</dbReference>
<sequence>MGLLTRIMAIGPPPEDDFWYRPFGFGSPTQAGVGVDADSAMRLSAVYACVKVLAETVASLPLIVYRNRPDGGKERARDHPLFDLMHDRPNRWQTSFEWREMMMGHLVLRGNAYSEMLAGPRGFVSELMPLHPDRIKVDLTPDRTIRYRHRDADGTERVILQDRMFHLRGLSSNGLTGISVIALARESIGLGLATEGYGARLFSQAPRPSGVIEHPMKLTKEASTRIAASWQQAHTGLDQVHKAAILDEGMKWHQIGMTAEDSQFLETRKWQVRDIARWFRMQPHKIQDLENATFTNIEQQAIEHVVDTIRPWLIRWEQRIKTDLILDGQGFFVEFLVDALLRGDTESRFKAYATARQWGWFSVNDIRRLENLNPIDGGDTYLQPMNMI</sequence>
<dbReference type="NCBIfam" id="TIGR01537">
    <property type="entry name" value="portal_HK97"/>
    <property type="match status" value="1"/>
</dbReference>
<proteinExistence type="predicted"/>
<name>A0A0F9D5F7_9ZZZZ</name>
<reference evidence="1" key="1">
    <citation type="journal article" date="2015" name="Nature">
        <title>Complex archaea that bridge the gap between prokaryotes and eukaryotes.</title>
        <authorList>
            <person name="Spang A."/>
            <person name="Saw J.H."/>
            <person name="Jorgensen S.L."/>
            <person name="Zaremba-Niedzwiedzka K."/>
            <person name="Martijn J."/>
            <person name="Lind A.E."/>
            <person name="van Eijk R."/>
            <person name="Schleper C."/>
            <person name="Guy L."/>
            <person name="Ettema T.J."/>
        </authorList>
    </citation>
    <scope>NUCLEOTIDE SEQUENCE</scope>
</reference>
<dbReference type="InterPro" id="IPR006427">
    <property type="entry name" value="Portal_HK97"/>
</dbReference>
<dbReference type="Pfam" id="PF04860">
    <property type="entry name" value="Phage_portal"/>
    <property type="match status" value="1"/>
</dbReference>
<dbReference type="InterPro" id="IPR006944">
    <property type="entry name" value="Phage/GTA_portal"/>
</dbReference>
<comment type="caution">
    <text evidence="1">The sequence shown here is derived from an EMBL/GenBank/DDBJ whole genome shotgun (WGS) entry which is preliminary data.</text>
</comment>
<gene>
    <name evidence="1" type="ORF">LCGC14_2241730</name>
</gene>
<dbReference type="Gene3D" id="1.20.1270.210">
    <property type="match status" value="1"/>
</dbReference>
<evidence type="ECO:0000313" key="1">
    <source>
        <dbReference type="EMBL" id="KKL56804.1"/>
    </source>
</evidence>
<accession>A0A0F9D5F7</accession>
<organism evidence="1">
    <name type="scientific">marine sediment metagenome</name>
    <dbReference type="NCBI Taxonomy" id="412755"/>
    <lineage>
        <taxon>unclassified sequences</taxon>
        <taxon>metagenomes</taxon>
        <taxon>ecological metagenomes</taxon>
    </lineage>
</organism>
<dbReference type="EMBL" id="LAZR01030370">
    <property type="protein sequence ID" value="KKL56804.1"/>
    <property type="molecule type" value="Genomic_DNA"/>
</dbReference>
<feature type="non-terminal residue" evidence="1">
    <location>
        <position position="388"/>
    </location>
</feature>
<dbReference type="Gene3D" id="3.30.1120.70">
    <property type="match status" value="1"/>
</dbReference>